<keyword evidence="3" id="KW-0238">DNA-binding</keyword>
<feature type="region of interest" description="Disordered" evidence="7">
    <location>
        <begin position="197"/>
        <end position="245"/>
    </location>
</feature>
<reference evidence="9 10" key="1">
    <citation type="submission" date="2019-07" db="EMBL/GenBank/DDBJ databases">
        <title>Genome assembly of two rare yeast pathogens: Diutina rugosa and Trichomonascus ciferrii.</title>
        <authorList>
            <person name="Mixao V."/>
            <person name="Saus E."/>
            <person name="Hansen A."/>
            <person name="Lass-Flor C."/>
            <person name="Gabaldon T."/>
        </authorList>
    </citation>
    <scope>NUCLEOTIDE SEQUENCE [LARGE SCALE GENOMIC DNA]</scope>
    <source>
        <strain evidence="9 10">CBS 613</strain>
    </source>
</reference>
<comment type="caution">
    <text evidence="9">The sequence shown here is derived from an EMBL/GenBank/DDBJ whole genome shotgun (WGS) entry which is preliminary data.</text>
</comment>
<feature type="compositionally biased region" description="Polar residues" evidence="7">
    <location>
        <begin position="81"/>
        <end position="92"/>
    </location>
</feature>
<dbReference type="GO" id="GO:0000978">
    <property type="term" value="F:RNA polymerase II cis-regulatory region sequence-specific DNA binding"/>
    <property type="evidence" value="ECO:0007669"/>
    <property type="project" value="TreeGrafter"/>
</dbReference>
<evidence type="ECO:0000313" key="9">
    <source>
        <dbReference type="EMBL" id="KAA8897555.1"/>
    </source>
</evidence>
<evidence type="ECO:0000256" key="3">
    <source>
        <dbReference type="ARBA" id="ARBA00023125"/>
    </source>
</evidence>
<feature type="compositionally biased region" description="Basic and acidic residues" evidence="7">
    <location>
        <begin position="233"/>
        <end position="245"/>
    </location>
</feature>
<dbReference type="InterPro" id="IPR036638">
    <property type="entry name" value="HLH_DNA-bd_sf"/>
</dbReference>
<keyword evidence="5" id="KW-0539">Nucleus</keyword>
<evidence type="ECO:0000256" key="5">
    <source>
        <dbReference type="ARBA" id="ARBA00023242"/>
    </source>
</evidence>
<feature type="domain" description="BHLH" evidence="8">
    <location>
        <begin position="242"/>
        <end position="322"/>
    </location>
</feature>
<feature type="compositionally biased region" description="Low complexity" evidence="7">
    <location>
        <begin position="210"/>
        <end position="221"/>
    </location>
</feature>
<dbReference type="OMA" id="INNPMAY"/>
<keyword evidence="6" id="KW-0175">Coiled coil</keyword>
<dbReference type="VEuPathDB" id="FungiDB:DIURU_005154"/>
<gene>
    <name evidence="9" type="ORF">DIURU_005154</name>
</gene>
<dbReference type="AlphaFoldDB" id="A0A642UEG8"/>
<dbReference type="SUPFAM" id="SSF47459">
    <property type="entry name" value="HLH, helix-loop-helix DNA-binding domain"/>
    <property type="match status" value="1"/>
</dbReference>
<dbReference type="SMART" id="SM00353">
    <property type="entry name" value="HLH"/>
    <property type="match status" value="1"/>
</dbReference>
<evidence type="ECO:0000256" key="1">
    <source>
        <dbReference type="ARBA" id="ARBA00004123"/>
    </source>
</evidence>
<keyword evidence="4" id="KW-0804">Transcription</keyword>
<feature type="region of interest" description="Disordered" evidence="7">
    <location>
        <begin position="81"/>
        <end position="131"/>
    </location>
</feature>
<dbReference type="InterPro" id="IPR011598">
    <property type="entry name" value="bHLH_dom"/>
</dbReference>
<dbReference type="Proteomes" id="UP000449547">
    <property type="component" value="Unassembled WGS sequence"/>
</dbReference>
<feature type="compositionally biased region" description="Low complexity" evidence="7">
    <location>
        <begin position="102"/>
        <end position="124"/>
    </location>
</feature>
<accession>A0A642UEG8</accession>
<sequence length="377" mass="42304">MEEFLRDSPRDGHDFQLHVQEFSPHDAASPPYQDPLFDFDTTATAAAEPFTQEFDPEPHNLDELISPNHLYQTISPQQAVSAAPANLSSPQYFSPPAKTHVPQMGSMGSMGSMQPQPNYNQYNQPPQPQEMTPSATIPINNPMAYQQMHSFNSISETQSFSPGGSYLSPQTIISPNLDNLDHLRSPTFASPIRMSTSVKQEPLLSPPPSSSMALSSSVPLSGPDPVSTADTRSLSKEEKMKRRREFHNAVERRRRDLIKEKIKELGVLVPPSMLSPQLCAMQVLSQSTNPEITEMVSQAKVKETKPNKATILNKSVEYINHLKYVLEQQERERARLQQQIDALSQGQDYTQFNPDEFFSDMVSSQFSDTTGDIERFF</sequence>
<keyword evidence="10" id="KW-1185">Reference proteome</keyword>
<dbReference type="EMBL" id="SWFT01000155">
    <property type="protein sequence ID" value="KAA8897555.1"/>
    <property type="molecule type" value="Genomic_DNA"/>
</dbReference>
<dbReference type="PROSITE" id="PS50888">
    <property type="entry name" value="BHLH"/>
    <property type="match status" value="1"/>
</dbReference>
<dbReference type="GeneID" id="54783805"/>
<dbReference type="GO" id="GO:0046983">
    <property type="term" value="F:protein dimerization activity"/>
    <property type="evidence" value="ECO:0007669"/>
    <property type="project" value="InterPro"/>
</dbReference>
<dbReference type="GO" id="GO:0005634">
    <property type="term" value="C:nucleus"/>
    <property type="evidence" value="ECO:0007669"/>
    <property type="project" value="UniProtKB-SubCell"/>
</dbReference>
<dbReference type="Gene3D" id="4.10.280.10">
    <property type="entry name" value="Helix-loop-helix DNA-binding domain"/>
    <property type="match status" value="1"/>
</dbReference>
<dbReference type="FunFam" id="4.10.280.10:FF:000105">
    <property type="entry name" value="Rtg3p"/>
    <property type="match status" value="1"/>
</dbReference>
<feature type="region of interest" description="Disordered" evidence="7">
    <location>
        <begin position="20"/>
        <end position="48"/>
    </location>
</feature>
<evidence type="ECO:0000259" key="8">
    <source>
        <dbReference type="PROSITE" id="PS50888"/>
    </source>
</evidence>
<dbReference type="OrthoDB" id="690068at2759"/>
<evidence type="ECO:0000313" key="10">
    <source>
        <dbReference type="Proteomes" id="UP000449547"/>
    </source>
</evidence>
<dbReference type="PANTHER" id="PTHR45776:SF2">
    <property type="entry name" value="MIP04163P"/>
    <property type="match status" value="1"/>
</dbReference>
<evidence type="ECO:0000256" key="7">
    <source>
        <dbReference type="SAM" id="MobiDB-lite"/>
    </source>
</evidence>
<dbReference type="GO" id="GO:0000981">
    <property type="term" value="F:DNA-binding transcription factor activity, RNA polymerase II-specific"/>
    <property type="evidence" value="ECO:0007669"/>
    <property type="project" value="TreeGrafter"/>
</dbReference>
<proteinExistence type="predicted"/>
<dbReference type="Pfam" id="PF00010">
    <property type="entry name" value="HLH"/>
    <property type="match status" value="1"/>
</dbReference>
<evidence type="ECO:0000256" key="4">
    <source>
        <dbReference type="ARBA" id="ARBA00023163"/>
    </source>
</evidence>
<keyword evidence="2" id="KW-0805">Transcription regulation</keyword>
<comment type="subcellular location">
    <subcellularLocation>
        <location evidence="1">Nucleus</location>
    </subcellularLocation>
</comment>
<dbReference type="RefSeq" id="XP_034010030.1">
    <property type="nucleotide sequence ID" value="XM_034158105.1"/>
</dbReference>
<protein>
    <recommendedName>
        <fullName evidence="8">BHLH domain-containing protein</fullName>
    </recommendedName>
</protein>
<evidence type="ECO:0000256" key="6">
    <source>
        <dbReference type="SAM" id="Coils"/>
    </source>
</evidence>
<feature type="compositionally biased region" description="Low complexity" evidence="7">
    <location>
        <begin position="38"/>
        <end position="48"/>
    </location>
</feature>
<feature type="coiled-coil region" evidence="6">
    <location>
        <begin position="319"/>
        <end position="346"/>
    </location>
</feature>
<evidence type="ECO:0000256" key="2">
    <source>
        <dbReference type="ARBA" id="ARBA00023015"/>
    </source>
</evidence>
<dbReference type="CDD" id="cd11387">
    <property type="entry name" value="bHLHzip_USF_MITF"/>
    <property type="match status" value="1"/>
</dbReference>
<organism evidence="9 10">
    <name type="scientific">Diutina rugosa</name>
    <name type="common">Yeast</name>
    <name type="synonym">Candida rugosa</name>
    <dbReference type="NCBI Taxonomy" id="5481"/>
    <lineage>
        <taxon>Eukaryota</taxon>
        <taxon>Fungi</taxon>
        <taxon>Dikarya</taxon>
        <taxon>Ascomycota</taxon>
        <taxon>Saccharomycotina</taxon>
        <taxon>Pichiomycetes</taxon>
        <taxon>Debaryomycetaceae</taxon>
        <taxon>Diutina</taxon>
    </lineage>
</organism>
<name>A0A642UEG8_DIURU</name>
<dbReference type="PANTHER" id="PTHR45776">
    <property type="entry name" value="MIP04163P"/>
    <property type="match status" value="1"/>
</dbReference>